<comment type="caution">
    <text evidence="2">The sequence shown here is derived from an EMBL/GenBank/DDBJ whole genome shotgun (WGS) entry which is preliminary data.</text>
</comment>
<organism evidence="2 3">
    <name type="scientific">Arcticibacter tournemirensis</name>
    <dbReference type="NCBI Taxonomy" id="699437"/>
    <lineage>
        <taxon>Bacteria</taxon>
        <taxon>Pseudomonadati</taxon>
        <taxon>Bacteroidota</taxon>
        <taxon>Sphingobacteriia</taxon>
        <taxon>Sphingobacteriales</taxon>
        <taxon>Sphingobacteriaceae</taxon>
        <taxon>Arcticibacter</taxon>
    </lineage>
</organism>
<feature type="domain" description="Phospholipid/glycerol acyltransferase" evidence="1">
    <location>
        <begin position="38"/>
        <end position="154"/>
    </location>
</feature>
<dbReference type="EMBL" id="RXOC01000011">
    <property type="protein sequence ID" value="RXF68427.1"/>
    <property type="molecule type" value="Genomic_DNA"/>
</dbReference>
<gene>
    <name evidence="2" type="ORF">EKH83_16225</name>
</gene>
<dbReference type="SUPFAM" id="SSF69593">
    <property type="entry name" value="Glycerol-3-phosphate (1)-acyltransferase"/>
    <property type="match status" value="1"/>
</dbReference>
<dbReference type="AlphaFoldDB" id="A0A4Q0M5Y0"/>
<evidence type="ECO:0000313" key="3">
    <source>
        <dbReference type="Proteomes" id="UP000290848"/>
    </source>
</evidence>
<dbReference type="Proteomes" id="UP000290848">
    <property type="component" value="Unassembled WGS sequence"/>
</dbReference>
<proteinExistence type="predicted"/>
<name>A0A4Q0M5Y0_9SPHI</name>
<sequence>MHKRVVKAFFSWYISRIIGRDFREFSFHQPVFDQDRAVLLIANHFSWWDGFLMFELNKRLFKKNFHVMVNEENYQKLWFLKYLGAFPVKKHSKSVVEALEYAGKLLNDKSNLVLVFPQGKLYSSHTHEVKFEKGLLNLINSSDKRFQYVFAASFVDYFENRKPSVNCYLMSWEDAEFTSLQLIKRAYNKHYEISRNLQNRTIV</sequence>
<evidence type="ECO:0000259" key="1">
    <source>
        <dbReference type="SMART" id="SM00563"/>
    </source>
</evidence>
<dbReference type="RefSeq" id="WP_128770506.1">
    <property type="nucleotide sequence ID" value="NZ_RXOC01000011.1"/>
</dbReference>
<dbReference type="Pfam" id="PF01553">
    <property type="entry name" value="Acyltransferase"/>
    <property type="match status" value="1"/>
</dbReference>
<dbReference type="SMART" id="SM00563">
    <property type="entry name" value="PlsC"/>
    <property type="match status" value="1"/>
</dbReference>
<keyword evidence="2" id="KW-0012">Acyltransferase</keyword>
<dbReference type="InterPro" id="IPR002123">
    <property type="entry name" value="Plipid/glycerol_acylTrfase"/>
</dbReference>
<evidence type="ECO:0000313" key="2">
    <source>
        <dbReference type="EMBL" id="RXF68427.1"/>
    </source>
</evidence>
<dbReference type="GO" id="GO:0016746">
    <property type="term" value="F:acyltransferase activity"/>
    <property type="evidence" value="ECO:0007669"/>
    <property type="project" value="UniProtKB-KW"/>
</dbReference>
<keyword evidence="2" id="KW-0808">Transferase</keyword>
<accession>A0A4Q0M5Y0</accession>
<protein>
    <submittedName>
        <fullName evidence="2">Glycerol acyltransferase</fullName>
    </submittedName>
</protein>
<reference evidence="2 3" key="1">
    <citation type="submission" date="2018-12" db="EMBL/GenBank/DDBJ databases">
        <title>The Draft Genome Sequence of the Soil Bacterium Pedobacter tournemirensis R1.</title>
        <authorList>
            <person name="He J."/>
        </authorList>
    </citation>
    <scope>NUCLEOTIDE SEQUENCE [LARGE SCALE GENOMIC DNA]</scope>
    <source>
        <strain evidence="2 3">R1</strain>
    </source>
</reference>